<dbReference type="STRING" id="207949.RED65_09689"/>
<evidence type="ECO:0000256" key="1">
    <source>
        <dbReference type="ARBA" id="ARBA00022475"/>
    </source>
</evidence>
<dbReference type="PANTHER" id="PTHR30400">
    <property type="entry name" value="MONOFUNCTIONAL BIOSYNTHETIC PEPTIDOGLYCAN TRANSGLYCOSYLASE"/>
    <property type="match status" value="1"/>
</dbReference>
<gene>
    <name evidence="13" type="ORF">RED65_09689</name>
</gene>
<dbReference type="GO" id="GO:0009274">
    <property type="term" value="C:peptidoglycan-based cell wall"/>
    <property type="evidence" value="ECO:0007669"/>
    <property type="project" value="InterPro"/>
</dbReference>
<dbReference type="GO" id="GO:0009252">
    <property type="term" value="P:peptidoglycan biosynthetic process"/>
    <property type="evidence" value="ECO:0007669"/>
    <property type="project" value="UniProtKB-KW"/>
</dbReference>
<evidence type="ECO:0000256" key="5">
    <source>
        <dbReference type="ARBA" id="ARBA00022692"/>
    </source>
</evidence>
<evidence type="ECO:0000256" key="10">
    <source>
        <dbReference type="ARBA" id="ARBA00023316"/>
    </source>
</evidence>
<comment type="caution">
    <text evidence="13">The sequence shown here is derived from an EMBL/GenBank/DDBJ whole genome shotgun (WGS) entry which is preliminary data.</text>
</comment>
<organism evidence="13 14">
    <name type="scientific">Bermanella marisrubri</name>
    <dbReference type="NCBI Taxonomy" id="207949"/>
    <lineage>
        <taxon>Bacteria</taxon>
        <taxon>Pseudomonadati</taxon>
        <taxon>Pseudomonadota</taxon>
        <taxon>Gammaproteobacteria</taxon>
        <taxon>Oceanospirillales</taxon>
        <taxon>Oceanospirillaceae</taxon>
        <taxon>Bermanella</taxon>
    </lineage>
</organism>
<accession>Q1N6D8</accession>
<dbReference type="GO" id="GO:0071555">
    <property type="term" value="P:cell wall organization"/>
    <property type="evidence" value="ECO:0007669"/>
    <property type="project" value="UniProtKB-KW"/>
</dbReference>
<keyword evidence="7" id="KW-0573">Peptidoglycan synthesis</keyword>
<keyword evidence="4" id="KW-0808">Transferase</keyword>
<keyword evidence="8 11" id="KW-1133">Transmembrane helix</keyword>
<keyword evidence="14" id="KW-1185">Reference proteome</keyword>
<dbReference type="InterPro" id="IPR036950">
    <property type="entry name" value="PBP_transglycosylase"/>
</dbReference>
<dbReference type="OrthoDB" id="9766909at2"/>
<dbReference type="GO" id="GO:0016020">
    <property type="term" value="C:membrane"/>
    <property type="evidence" value="ECO:0007669"/>
    <property type="project" value="InterPro"/>
</dbReference>
<keyword evidence="3" id="KW-0328">Glycosyltransferase</keyword>
<keyword evidence="1" id="KW-1003">Cell membrane</keyword>
<keyword evidence="6" id="KW-0133">Cell shape</keyword>
<dbReference type="InterPro" id="IPR023346">
    <property type="entry name" value="Lysozyme-like_dom_sf"/>
</dbReference>
<keyword evidence="9 11" id="KW-0472">Membrane</keyword>
<proteinExistence type="predicted"/>
<dbReference type="SUPFAM" id="SSF53955">
    <property type="entry name" value="Lysozyme-like"/>
    <property type="match status" value="1"/>
</dbReference>
<evidence type="ECO:0000256" key="8">
    <source>
        <dbReference type="ARBA" id="ARBA00022989"/>
    </source>
</evidence>
<evidence type="ECO:0000259" key="12">
    <source>
        <dbReference type="Pfam" id="PF00912"/>
    </source>
</evidence>
<name>Q1N6D8_9GAMM</name>
<evidence type="ECO:0000256" key="3">
    <source>
        <dbReference type="ARBA" id="ARBA00022676"/>
    </source>
</evidence>
<dbReference type="InterPro" id="IPR011812">
    <property type="entry name" value="Pep_trsgly"/>
</dbReference>
<keyword evidence="2" id="KW-0997">Cell inner membrane</keyword>
<dbReference type="PANTHER" id="PTHR30400:SF0">
    <property type="entry name" value="BIOSYNTHETIC PEPTIDOGLYCAN TRANSGLYCOSYLASE"/>
    <property type="match status" value="1"/>
</dbReference>
<dbReference type="GO" id="GO:0016763">
    <property type="term" value="F:pentosyltransferase activity"/>
    <property type="evidence" value="ECO:0007669"/>
    <property type="project" value="InterPro"/>
</dbReference>
<evidence type="ECO:0000256" key="11">
    <source>
        <dbReference type="SAM" id="Phobius"/>
    </source>
</evidence>
<evidence type="ECO:0000256" key="7">
    <source>
        <dbReference type="ARBA" id="ARBA00022984"/>
    </source>
</evidence>
<dbReference type="AlphaFoldDB" id="Q1N6D8"/>
<evidence type="ECO:0000256" key="4">
    <source>
        <dbReference type="ARBA" id="ARBA00022679"/>
    </source>
</evidence>
<dbReference type="InterPro" id="IPR001264">
    <property type="entry name" value="Glyco_trans_51"/>
</dbReference>
<dbReference type="RefSeq" id="WP_007017075.1">
    <property type="nucleotide sequence ID" value="NZ_CH724113.1"/>
</dbReference>
<sequence>MFHIKDDVLNSLETNPWKRLRYRFIRIITSPVRMLRALFLITGALFWSGITALAIGGYFVLESLPNFTEIGFTGAKQAATQRIEQRIENSDDPKLATYQWTSLANVNRELLYAIVMSEDGDFFSHQGIDYDALMNALGENIKRQEWSFGASTISQQTIKNIYLTSDKTLYRKLTEVVITQRLEKALSKNEILELYLNIIEFGPNLYGIHAASQYYFNTTPDKINGAQGAFLAILMPSPRKYHFSIYKNQYFAPRHKRKFRRILQDMAYKEYISPAQYDRYLNWPFFR</sequence>
<dbReference type="Proteomes" id="UP000004263">
    <property type="component" value="Unassembled WGS sequence"/>
</dbReference>
<feature type="domain" description="Glycosyl transferase family 51" evidence="12">
    <location>
        <begin position="98"/>
        <end position="266"/>
    </location>
</feature>
<dbReference type="Gene3D" id="1.10.3810.10">
    <property type="entry name" value="Biosynthetic peptidoglycan transglycosylase-like"/>
    <property type="match status" value="1"/>
</dbReference>
<keyword evidence="5 11" id="KW-0812">Transmembrane</keyword>
<evidence type="ECO:0000256" key="2">
    <source>
        <dbReference type="ARBA" id="ARBA00022519"/>
    </source>
</evidence>
<evidence type="ECO:0000313" key="13">
    <source>
        <dbReference type="EMBL" id="EAT13654.1"/>
    </source>
</evidence>
<dbReference type="EMBL" id="AAQH01000001">
    <property type="protein sequence ID" value="EAT13654.1"/>
    <property type="molecule type" value="Genomic_DNA"/>
</dbReference>
<evidence type="ECO:0000313" key="14">
    <source>
        <dbReference type="Proteomes" id="UP000004263"/>
    </source>
</evidence>
<evidence type="ECO:0000256" key="9">
    <source>
        <dbReference type="ARBA" id="ARBA00023136"/>
    </source>
</evidence>
<keyword evidence="10" id="KW-0961">Cell wall biogenesis/degradation</keyword>
<dbReference type="HOGENOM" id="CLU_006354_1_0_6"/>
<evidence type="ECO:0000256" key="6">
    <source>
        <dbReference type="ARBA" id="ARBA00022960"/>
    </source>
</evidence>
<reference evidence="13 14" key="1">
    <citation type="submission" date="2006-03" db="EMBL/GenBank/DDBJ databases">
        <authorList>
            <person name="Pinhassi J."/>
            <person name="Pedros-Alio C."/>
            <person name="Ferriera S."/>
            <person name="Johnson J."/>
            <person name="Kravitz S."/>
            <person name="Halpern A."/>
            <person name="Remington K."/>
            <person name="Beeson K."/>
            <person name="Tran B."/>
            <person name="Rogers Y.-H."/>
            <person name="Friedman R."/>
            <person name="Venter J.C."/>
        </authorList>
    </citation>
    <scope>NUCLEOTIDE SEQUENCE [LARGE SCALE GENOMIC DNA]</scope>
    <source>
        <strain evidence="13 14">RED65</strain>
    </source>
</reference>
<dbReference type="Pfam" id="PF00912">
    <property type="entry name" value="Transgly"/>
    <property type="match status" value="1"/>
</dbReference>
<dbReference type="GO" id="GO:0008360">
    <property type="term" value="P:regulation of cell shape"/>
    <property type="evidence" value="ECO:0007669"/>
    <property type="project" value="UniProtKB-KW"/>
</dbReference>
<protein>
    <submittedName>
        <fullName evidence="13">Monofunctional biosynthetic peptidoglycan transglycosylase</fullName>
    </submittedName>
</protein>
<feature type="transmembrane region" description="Helical" evidence="11">
    <location>
        <begin position="37"/>
        <end position="61"/>
    </location>
</feature>